<dbReference type="EMBL" id="JAPNUD010000156">
    <property type="protein sequence ID" value="MDA0645810.1"/>
    <property type="molecule type" value="Genomic_DNA"/>
</dbReference>
<accession>A0ABT4T8Z1</accession>
<dbReference type="PROSITE" id="PS51819">
    <property type="entry name" value="VOC"/>
    <property type="match status" value="2"/>
</dbReference>
<comment type="caution">
    <text evidence="3">The sequence shown here is derived from an EMBL/GenBank/DDBJ whole genome shotgun (WGS) entry which is preliminary data.</text>
</comment>
<dbReference type="Pfam" id="PF13669">
    <property type="entry name" value="Glyoxalase_4"/>
    <property type="match status" value="1"/>
</dbReference>
<dbReference type="PANTHER" id="PTHR43048">
    <property type="entry name" value="METHYLMALONYL-COA EPIMERASE"/>
    <property type="match status" value="1"/>
</dbReference>
<evidence type="ECO:0000313" key="4">
    <source>
        <dbReference type="Proteomes" id="UP001212498"/>
    </source>
</evidence>
<organism evidence="3 4">
    <name type="scientific">Nonomuraea ferruginea</name>
    <dbReference type="NCBI Taxonomy" id="46174"/>
    <lineage>
        <taxon>Bacteria</taxon>
        <taxon>Bacillati</taxon>
        <taxon>Actinomycetota</taxon>
        <taxon>Actinomycetes</taxon>
        <taxon>Streptosporangiales</taxon>
        <taxon>Streptosporangiaceae</taxon>
        <taxon>Nonomuraea</taxon>
    </lineage>
</organism>
<dbReference type="InterPro" id="IPR037523">
    <property type="entry name" value="VOC_core"/>
</dbReference>
<dbReference type="InterPro" id="IPR051785">
    <property type="entry name" value="MMCE/EMCE_epimerase"/>
</dbReference>
<dbReference type="Proteomes" id="UP001212498">
    <property type="component" value="Unassembled WGS sequence"/>
</dbReference>
<name>A0ABT4T8Z1_9ACTN</name>
<protein>
    <submittedName>
        <fullName evidence="3">VOC family protein</fullName>
    </submittedName>
</protein>
<reference evidence="3 4" key="1">
    <citation type="submission" date="2022-11" db="EMBL/GenBank/DDBJ databases">
        <title>Nonomuraea corallina sp. nov., a new species of the genus Nonomuraea isolated from sea side sediment in Thai sea.</title>
        <authorList>
            <person name="Ngamcharungchit C."/>
            <person name="Matsumoto A."/>
            <person name="Suriyachadkun C."/>
            <person name="Panbangred W."/>
            <person name="Inahashi Y."/>
            <person name="Intra B."/>
        </authorList>
    </citation>
    <scope>NUCLEOTIDE SEQUENCE [LARGE SCALE GENOMIC DNA]</scope>
    <source>
        <strain evidence="3 4">DSM 43553</strain>
    </source>
</reference>
<gene>
    <name evidence="3" type="ORF">OUY24_34745</name>
</gene>
<dbReference type="InterPro" id="IPR029068">
    <property type="entry name" value="Glyas_Bleomycin-R_OHBP_Dase"/>
</dbReference>
<feature type="domain" description="VOC" evidence="2">
    <location>
        <begin position="4"/>
        <end position="152"/>
    </location>
</feature>
<dbReference type="Gene3D" id="3.10.180.10">
    <property type="entry name" value="2,3-Dihydroxybiphenyl 1,2-Dioxygenase, domain 1"/>
    <property type="match status" value="2"/>
</dbReference>
<keyword evidence="1" id="KW-0479">Metal-binding</keyword>
<dbReference type="PANTHER" id="PTHR43048:SF6">
    <property type="entry name" value="BLR8189 PROTEIN"/>
    <property type="match status" value="1"/>
</dbReference>
<feature type="domain" description="VOC" evidence="2">
    <location>
        <begin position="171"/>
        <end position="315"/>
    </location>
</feature>
<evidence type="ECO:0000313" key="3">
    <source>
        <dbReference type="EMBL" id="MDA0645810.1"/>
    </source>
</evidence>
<dbReference type="InterPro" id="IPR004360">
    <property type="entry name" value="Glyas_Fos-R_dOase_dom"/>
</dbReference>
<evidence type="ECO:0000256" key="1">
    <source>
        <dbReference type="ARBA" id="ARBA00022723"/>
    </source>
</evidence>
<dbReference type="Pfam" id="PF00903">
    <property type="entry name" value="Glyoxalase"/>
    <property type="match status" value="1"/>
</dbReference>
<proteinExistence type="predicted"/>
<keyword evidence="4" id="KW-1185">Reference proteome</keyword>
<dbReference type="RefSeq" id="WP_271279318.1">
    <property type="nucleotide sequence ID" value="NZ_BAABFD010000014.1"/>
</dbReference>
<evidence type="ECO:0000259" key="2">
    <source>
        <dbReference type="PROSITE" id="PS51819"/>
    </source>
</evidence>
<sequence>MSEPIGSITAAVLGVADFGPHLDFYCGELGYAVAAEGVVAAADANRLWGEGAGDVEVRSLAAAGAATGRIHLLKVNDPAAPAVHPHTLDLGVAGINLYTRDIAASYERLRAAGHPWISPPQAYDVPVGERTVQVVEGYCLGPGGVPVVFVEPAGPRPTAAWLADPERRHTELTSVVCHVPDFEAELRFWAALGMSAGYDVTFAAPGLDTMADLPPGTRLRLAFLAGPDGGTTRIEMIRADRPGVDRRSAQRPARGLGHTAWSARTDDLDEAVARAAGAGGRVRCRPFAATTPLHGTSRLAMVETPNGVHVELWQPRHVSDR</sequence>
<dbReference type="SUPFAM" id="SSF54593">
    <property type="entry name" value="Glyoxalase/Bleomycin resistance protein/Dihydroxybiphenyl dioxygenase"/>
    <property type="match status" value="2"/>
</dbReference>